<keyword evidence="6" id="KW-1185">Reference proteome</keyword>
<protein>
    <submittedName>
        <fullName evidence="5">Uncharacterized protein</fullName>
    </submittedName>
</protein>
<keyword evidence="1" id="KW-0862">Zinc</keyword>
<dbReference type="InterPro" id="IPR036875">
    <property type="entry name" value="Znf_CCHC_sf"/>
</dbReference>
<evidence type="ECO:0000259" key="4">
    <source>
        <dbReference type="PROSITE" id="PS50994"/>
    </source>
</evidence>
<dbReference type="SUPFAM" id="SSF57756">
    <property type="entry name" value="Retrovirus zinc finger-like domains"/>
    <property type="match status" value="1"/>
</dbReference>
<dbReference type="InterPro" id="IPR012337">
    <property type="entry name" value="RNaseH-like_sf"/>
</dbReference>
<dbReference type="SUPFAM" id="SSF53098">
    <property type="entry name" value="Ribonuclease H-like"/>
    <property type="match status" value="1"/>
</dbReference>
<dbReference type="InterPro" id="IPR036397">
    <property type="entry name" value="RNaseH_sf"/>
</dbReference>
<dbReference type="PROSITE" id="PS50158">
    <property type="entry name" value="ZF_CCHC"/>
    <property type="match status" value="1"/>
</dbReference>
<dbReference type="InterPro" id="IPR001584">
    <property type="entry name" value="Integrase_cat-core"/>
</dbReference>
<reference evidence="5" key="1">
    <citation type="submission" date="2023-10" db="EMBL/GenBank/DDBJ databases">
        <authorList>
            <person name="Chen Y."/>
            <person name="Shah S."/>
            <person name="Dougan E. K."/>
            <person name="Thang M."/>
            <person name="Chan C."/>
        </authorList>
    </citation>
    <scope>NUCLEOTIDE SEQUENCE [LARGE SCALE GENOMIC DNA]</scope>
</reference>
<evidence type="ECO:0000256" key="1">
    <source>
        <dbReference type="PROSITE-ProRule" id="PRU00047"/>
    </source>
</evidence>
<dbReference type="Gene3D" id="3.30.420.10">
    <property type="entry name" value="Ribonuclease H-like superfamily/Ribonuclease H"/>
    <property type="match status" value="1"/>
</dbReference>
<feature type="domain" description="Integrase catalytic" evidence="4">
    <location>
        <begin position="930"/>
        <end position="1096"/>
    </location>
</feature>
<evidence type="ECO:0000313" key="6">
    <source>
        <dbReference type="Proteomes" id="UP001189429"/>
    </source>
</evidence>
<sequence>MAAAAMTTLGPSTSTTTKVDVPTWNGEAEKLSSYKFEVAMFTKSIKVADRYMCGPQLVRALEARVRAAVESCPTINEVDEIDKDGNLVGWNRVFGYVLEKLDYTSLNDTAGLLAEEFFLEIGRNAGETFQDWAARFEKKERELLVQLKAIDSDVQEVIAKPLRTWWFLRKSRLTPVLRGEVTATAGGDYDYGKVYKTLLTRFPAEALTELDGKQRSRTFYEDDVDDPEDEIGRPKFETAPGGGRRDLSKMKCIACHEYGHRAVDCPDRFNDKSKDNGERGKSSTHTGFILSALDEYVYLLERDGIWALLDIGATRSLGGIEGIENLMYEMLDQHNVEFETYSDSCSFTFGDGLSKNSVGTVSGEVFLGGELLKINLSVMPNRVPILLGMDIMTDILKAVVDCGRNRIGLPTLGKVFYCERLSSNHMAVNLSTPQRWKEVPFSLPSTICLTSEATVPDALKKELPEEVAPCHCSVAGHQGQHPLVMVARGARNSYGASADVSSAGDPRVQDELQPGREVLVLRTSGPRELFGNDATDQRVLVLQVIRDQALALRWRRLSNKLLSPEIKDGWKFTEVMLDDSDLVETPYRIDLMEVCCPEDSGLSKAVQEQGGKVFRCGLFNGIDMATATGLRRAKHLLRRLRPRRLVLSPPCTADCPLQNLNHRTDGQKLQYLAKVRRARRIQRNCKSLWEEAQKIPGCHTDLEQPATSRSWSQSPAIKAMREQMHETVIHGCAYGLREAQSGLLMKKAWRICSTDSEFGAKLGRTCSNRPGRGDNHTHRPIEDGQVVAQTAYYPPALCKAWAKHILRRNNTVQYGREIFAGLEQIPEDAEGEQAAAMGDDQPPDEDDDMDEEAIMKGLGISETPTKKEELEIEQRLTRLHRNLGHPSNKTLYKMLKASGAPVQVLRGALRLQCHGCHTGQLPKAVKVASGIELPGVLEVLASDGLEWLSPKLDTYMMTLNLDEGSGLTSVTYHGQKGARNGNRSPAEVIDTWNTWCSYYRRPSLLRLDPEGCHRAQAVAKWCSDRGIELWIAPGEAHWLMGKVERRIQLFKRLMTKLATLDPDCPVEELISWAVGAINSMDKVGNHSPFEHVMGVTGMPASSNPFAIIDGDAGEAQEQRRLLARKSFLDVEYAERRRHAEHARNRVYQTWHPGDLVCFWRKGKGLENRPGKKGGWHGPARVLVQEKRHVDGRTRTTSVIWVSHGSVLFRCAPEQLRAASEAEKMITELTRQSNPGKTMTEILETAKAGTFEDLLGQSRPDLQDYEPPSQPAMEIPNETVAAEPPPSVMDEATPPVSGGASSCTTADSWNLLETSRPTELTGPVKERNRPDPEEEMSKAMEDESPLLVDLLHDKLDMALGTDERQTVYFESLVDENALVDGQRGLMNHILDSYVANQRRKDKIELTWSKMNPGERKEFEGAIAKETANWIQHQGLRPVPISRVKDAADVIRARWLFTRKADGKANELDKDLFIEPDAVLRKAFNVKDGEILQVIKPGYGIGEAPRQWRETVKGDFARLGMQACELEPCLWKARCSKTGALIGMAMAHVDDFILAGDTSHPEWRAMVQQIRGLYKWGTWEDMNEGLSSLEQCGVTIEENEKGFFLHQQSYVDKIKEVQAANGSKRRTTDTLSDADKTVLRGFCGEIYWLGVNTMPFLLSWVADLQSKIPTGTYNLFTAANNIVKLVKQSRHMGMQIYRRDLYDLALFTWCDAAWASRPDGHSQGGHITALSGKAAMNGKLSEFTVLDWGSRKLRRVARSSLAAEVQEAGDAEGEQCMVRLVLAEVLYNKSPVRSRTEALRSIPAILVTDCKAFYDGVVRSQSAGLGLEERRTAIEALALRNALDEGQTTVRWVHSHAQIADGLTKASWQAFGVIRAFLEKQEWRLVCDEQFLSARKRAALGKGIFDETSSTDSAAARRILEERRLTRQGQITDSLKGNTEGPENSTATTTCDYLIMIQKLQQEVAAHREFIQKHSVSTVSDCADDK</sequence>
<feature type="compositionally biased region" description="Basic and acidic residues" evidence="2">
    <location>
        <begin position="1323"/>
        <end position="1340"/>
    </location>
</feature>
<keyword evidence="1" id="KW-0479">Metal-binding</keyword>
<name>A0ABN9QG81_9DINO</name>
<accession>A0ABN9QG81</accession>
<dbReference type="EMBL" id="CAUYUJ010003110">
    <property type="protein sequence ID" value="CAK0803909.1"/>
    <property type="molecule type" value="Genomic_DNA"/>
</dbReference>
<feature type="region of interest" description="Disordered" evidence="2">
    <location>
        <begin position="223"/>
        <end position="243"/>
    </location>
</feature>
<dbReference type="Proteomes" id="UP001189429">
    <property type="component" value="Unassembled WGS sequence"/>
</dbReference>
<feature type="compositionally biased region" description="Polar residues" evidence="2">
    <location>
        <begin position="1298"/>
        <end position="1317"/>
    </location>
</feature>
<organism evidence="5 6">
    <name type="scientific">Prorocentrum cordatum</name>
    <dbReference type="NCBI Taxonomy" id="2364126"/>
    <lineage>
        <taxon>Eukaryota</taxon>
        <taxon>Sar</taxon>
        <taxon>Alveolata</taxon>
        <taxon>Dinophyceae</taxon>
        <taxon>Prorocentrales</taxon>
        <taxon>Prorocentraceae</taxon>
        <taxon>Prorocentrum</taxon>
    </lineage>
</organism>
<dbReference type="PROSITE" id="PS50994">
    <property type="entry name" value="INTEGRASE"/>
    <property type="match status" value="1"/>
</dbReference>
<keyword evidence="1" id="KW-0863">Zinc-finger</keyword>
<feature type="compositionally biased region" description="Low complexity" evidence="2">
    <location>
        <begin position="7"/>
        <end position="17"/>
    </location>
</feature>
<comment type="caution">
    <text evidence="5">The sequence shown here is derived from an EMBL/GenBank/DDBJ whole genome shotgun (WGS) entry which is preliminary data.</text>
</comment>
<feature type="non-terminal residue" evidence="5">
    <location>
        <position position="1984"/>
    </location>
</feature>
<evidence type="ECO:0000256" key="2">
    <source>
        <dbReference type="SAM" id="MobiDB-lite"/>
    </source>
</evidence>
<gene>
    <name evidence="5" type="ORF">PCOR1329_LOCUS10876</name>
</gene>
<feature type="domain" description="CCHC-type" evidence="3">
    <location>
        <begin position="251"/>
        <end position="267"/>
    </location>
</feature>
<dbReference type="InterPro" id="IPR001878">
    <property type="entry name" value="Znf_CCHC"/>
</dbReference>
<dbReference type="InterPro" id="IPR021109">
    <property type="entry name" value="Peptidase_aspartic_dom_sf"/>
</dbReference>
<dbReference type="Gene3D" id="2.40.70.10">
    <property type="entry name" value="Acid Proteases"/>
    <property type="match status" value="1"/>
</dbReference>
<proteinExistence type="predicted"/>
<evidence type="ECO:0000313" key="5">
    <source>
        <dbReference type="EMBL" id="CAK0803909.1"/>
    </source>
</evidence>
<feature type="region of interest" description="Disordered" evidence="2">
    <location>
        <begin position="1"/>
        <end position="20"/>
    </location>
</feature>
<evidence type="ECO:0000259" key="3">
    <source>
        <dbReference type="PROSITE" id="PS50158"/>
    </source>
</evidence>
<feature type="region of interest" description="Disordered" evidence="2">
    <location>
        <begin position="1279"/>
        <end position="1340"/>
    </location>
</feature>